<keyword evidence="2" id="KW-0732">Signal</keyword>
<name>A0A1R3RUX5_ASPC5</name>
<evidence type="ECO:0000256" key="1">
    <source>
        <dbReference type="SAM" id="MobiDB-lite"/>
    </source>
</evidence>
<keyword evidence="4" id="KW-1185">Reference proteome</keyword>
<protein>
    <submittedName>
        <fullName evidence="3">Uncharacterized protein</fullName>
    </submittedName>
</protein>
<dbReference type="Proteomes" id="UP000188318">
    <property type="component" value="Unassembled WGS sequence"/>
</dbReference>
<dbReference type="OrthoDB" id="10517347at2759"/>
<feature type="chain" id="PRO_5013249618" evidence="2">
    <location>
        <begin position="18"/>
        <end position="148"/>
    </location>
</feature>
<feature type="compositionally biased region" description="Basic and acidic residues" evidence="1">
    <location>
        <begin position="41"/>
        <end position="52"/>
    </location>
</feature>
<feature type="region of interest" description="Disordered" evidence="1">
    <location>
        <begin position="36"/>
        <end position="148"/>
    </location>
</feature>
<gene>
    <name evidence="3" type="ORF">ASPCADRAFT_3368</name>
</gene>
<sequence>MKLTAILCLLAATLAVGGPNPDQGIAPPVPVGLLDSGVLPEPRHHTHGEPSRSGHVRHNANVNPEPRIGTTVGSKGGPSRRNPNTKPPVDLDRADPPIQFDPQPPPKKPTPDTIAVPRSFPRNAHPEPGLEETRPIITRSDWPPPIRV</sequence>
<dbReference type="EMBL" id="KV907496">
    <property type="protein sequence ID" value="OOF98305.1"/>
    <property type="molecule type" value="Genomic_DNA"/>
</dbReference>
<feature type="signal peptide" evidence="2">
    <location>
        <begin position="1"/>
        <end position="17"/>
    </location>
</feature>
<accession>A0A1R3RUX5</accession>
<evidence type="ECO:0000313" key="3">
    <source>
        <dbReference type="EMBL" id="OOF98305.1"/>
    </source>
</evidence>
<dbReference type="VEuPathDB" id="FungiDB:ASPCADRAFT_3368"/>
<evidence type="ECO:0000313" key="4">
    <source>
        <dbReference type="Proteomes" id="UP000188318"/>
    </source>
</evidence>
<reference evidence="4" key="1">
    <citation type="journal article" date="2017" name="Genome Biol.">
        <title>Comparative genomics reveals high biological diversity and specific adaptations in the industrially and medically important fungal genus Aspergillus.</title>
        <authorList>
            <person name="de Vries R.P."/>
            <person name="Riley R."/>
            <person name="Wiebenga A."/>
            <person name="Aguilar-Osorio G."/>
            <person name="Amillis S."/>
            <person name="Uchima C.A."/>
            <person name="Anderluh G."/>
            <person name="Asadollahi M."/>
            <person name="Askin M."/>
            <person name="Barry K."/>
            <person name="Battaglia E."/>
            <person name="Bayram O."/>
            <person name="Benocci T."/>
            <person name="Braus-Stromeyer S.A."/>
            <person name="Caldana C."/>
            <person name="Canovas D."/>
            <person name="Cerqueira G.C."/>
            <person name="Chen F."/>
            <person name="Chen W."/>
            <person name="Choi C."/>
            <person name="Clum A."/>
            <person name="Dos Santos R.A."/>
            <person name="Damasio A.R."/>
            <person name="Diallinas G."/>
            <person name="Emri T."/>
            <person name="Fekete E."/>
            <person name="Flipphi M."/>
            <person name="Freyberg S."/>
            <person name="Gallo A."/>
            <person name="Gournas C."/>
            <person name="Habgood R."/>
            <person name="Hainaut M."/>
            <person name="Harispe M.L."/>
            <person name="Henrissat B."/>
            <person name="Hilden K.S."/>
            <person name="Hope R."/>
            <person name="Hossain A."/>
            <person name="Karabika E."/>
            <person name="Karaffa L."/>
            <person name="Karanyi Z."/>
            <person name="Krasevec N."/>
            <person name="Kuo A."/>
            <person name="Kusch H."/>
            <person name="LaButti K."/>
            <person name="Lagendijk E.L."/>
            <person name="Lapidus A."/>
            <person name="Levasseur A."/>
            <person name="Lindquist E."/>
            <person name="Lipzen A."/>
            <person name="Logrieco A.F."/>
            <person name="MacCabe A."/>
            <person name="Maekelae M.R."/>
            <person name="Malavazi I."/>
            <person name="Melin P."/>
            <person name="Meyer V."/>
            <person name="Mielnichuk N."/>
            <person name="Miskei M."/>
            <person name="Molnar A.P."/>
            <person name="Mule G."/>
            <person name="Ngan C.Y."/>
            <person name="Orejas M."/>
            <person name="Orosz E."/>
            <person name="Ouedraogo J.P."/>
            <person name="Overkamp K.M."/>
            <person name="Park H.-S."/>
            <person name="Perrone G."/>
            <person name="Piumi F."/>
            <person name="Punt P.J."/>
            <person name="Ram A.F."/>
            <person name="Ramon A."/>
            <person name="Rauscher S."/>
            <person name="Record E."/>
            <person name="Riano-Pachon D.M."/>
            <person name="Robert V."/>
            <person name="Roehrig J."/>
            <person name="Ruller R."/>
            <person name="Salamov A."/>
            <person name="Salih N.S."/>
            <person name="Samson R.A."/>
            <person name="Sandor E."/>
            <person name="Sanguinetti M."/>
            <person name="Schuetze T."/>
            <person name="Sepcic K."/>
            <person name="Shelest E."/>
            <person name="Sherlock G."/>
            <person name="Sophianopoulou V."/>
            <person name="Squina F.M."/>
            <person name="Sun H."/>
            <person name="Susca A."/>
            <person name="Todd R.B."/>
            <person name="Tsang A."/>
            <person name="Unkles S.E."/>
            <person name="van de Wiele N."/>
            <person name="van Rossen-Uffink D."/>
            <person name="Oliveira J.V."/>
            <person name="Vesth T.C."/>
            <person name="Visser J."/>
            <person name="Yu J.-H."/>
            <person name="Zhou M."/>
            <person name="Andersen M.R."/>
            <person name="Archer D.B."/>
            <person name="Baker S.E."/>
            <person name="Benoit I."/>
            <person name="Brakhage A.A."/>
            <person name="Braus G.H."/>
            <person name="Fischer R."/>
            <person name="Frisvad J.C."/>
            <person name="Goldman G.H."/>
            <person name="Houbraken J."/>
            <person name="Oakley B."/>
            <person name="Pocsi I."/>
            <person name="Scazzocchio C."/>
            <person name="Seiboth B."/>
            <person name="vanKuyk P.A."/>
            <person name="Wortman J."/>
            <person name="Dyer P.S."/>
            <person name="Grigoriev I.V."/>
        </authorList>
    </citation>
    <scope>NUCLEOTIDE SEQUENCE [LARGE SCALE GENOMIC DNA]</scope>
    <source>
        <strain evidence="4">ITEM 5010</strain>
    </source>
</reference>
<dbReference type="AlphaFoldDB" id="A0A1R3RUX5"/>
<proteinExistence type="predicted"/>
<evidence type="ECO:0000256" key="2">
    <source>
        <dbReference type="SAM" id="SignalP"/>
    </source>
</evidence>
<organism evidence="3 4">
    <name type="scientific">Aspergillus carbonarius (strain ITEM 5010)</name>
    <dbReference type="NCBI Taxonomy" id="602072"/>
    <lineage>
        <taxon>Eukaryota</taxon>
        <taxon>Fungi</taxon>
        <taxon>Dikarya</taxon>
        <taxon>Ascomycota</taxon>
        <taxon>Pezizomycotina</taxon>
        <taxon>Eurotiomycetes</taxon>
        <taxon>Eurotiomycetidae</taxon>
        <taxon>Eurotiales</taxon>
        <taxon>Aspergillaceae</taxon>
        <taxon>Aspergillus</taxon>
        <taxon>Aspergillus subgen. Circumdati</taxon>
    </lineage>
</organism>